<dbReference type="Gene3D" id="3.40.50.300">
    <property type="entry name" value="P-loop containing nucleotide triphosphate hydrolases"/>
    <property type="match status" value="1"/>
</dbReference>
<dbReference type="RefSeq" id="WP_134158573.1">
    <property type="nucleotide sequence ID" value="NZ_SORF01000002.1"/>
</dbReference>
<evidence type="ECO:0000256" key="7">
    <source>
        <dbReference type="ARBA" id="ARBA00023136"/>
    </source>
</evidence>
<evidence type="ECO:0000256" key="4">
    <source>
        <dbReference type="ARBA" id="ARBA00022475"/>
    </source>
</evidence>
<dbReference type="GO" id="GO:0005886">
    <property type="term" value="C:plasma membrane"/>
    <property type="evidence" value="ECO:0007669"/>
    <property type="project" value="UniProtKB-SubCell"/>
</dbReference>
<dbReference type="InterPro" id="IPR050388">
    <property type="entry name" value="ABC_Ni/Peptide_Import"/>
</dbReference>
<dbReference type="NCBIfam" id="TIGR01727">
    <property type="entry name" value="oligo_HPY"/>
    <property type="match status" value="1"/>
</dbReference>
<dbReference type="OrthoDB" id="43981at2"/>
<comment type="similarity">
    <text evidence="2">Belongs to the ABC transporter superfamily.</text>
</comment>
<dbReference type="InterPro" id="IPR003439">
    <property type="entry name" value="ABC_transporter-like_ATP-bd"/>
</dbReference>
<evidence type="ECO:0000256" key="3">
    <source>
        <dbReference type="ARBA" id="ARBA00022448"/>
    </source>
</evidence>
<dbReference type="AlphaFoldDB" id="A0A4R8LSK6"/>
<dbReference type="Pfam" id="PF08352">
    <property type="entry name" value="oligo_HPY"/>
    <property type="match status" value="1"/>
</dbReference>
<dbReference type="Pfam" id="PF00005">
    <property type="entry name" value="ABC_tran"/>
    <property type="match status" value="1"/>
</dbReference>
<keyword evidence="3" id="KW-0813">Transport</keyword>
<evidence type="ECO:0000256" key="1">
    <source>
        <dbReference type="ARBA" id="ARBA00004202"/>
    </source>
</evidence>
<evidence type="ECO:0000259" key="8">
    <source>
        <dbReference type="PROSITE" id="PS50893"/>
    </source>
</evidence>
<dbReference type="PANTHER" id="PTHR43297:SF2">
    <property type="entry name" value="DIPEPTIDE TRANSPORT ATP-BINDING PROTEIN DPPD"/>
    <property type="match status" value="1"/>
</dbReference>
<dbReference type="InterPro" id="IPR003593">
    <property type="entry name" value="AAA+_ATPase"/>
</dbReference>
<dbReference type="SUPFAM" id="SSF52540">
    <property type="entry name" value="P-loop containing nucleoside triphosphate hydrolases"/>
    <property type="match status" value="1"/>
</dbReference>
<keyword evidence="4" id="KW-1003">Cell membrane</keyword>
<comment type="subcellular location">
    <subcellularLocation>
        <location evidence="1">Cell membrane</location>
        <topology evidence="1">Peripheral membrane protein</topology>
    </subcellularLocation>
</comment>
<keyword evidence="6 9" id="KW-0067">ATP-binding</keyword>
<keyword evidence="10" id="KW-1185">Reference proteome</keyword>
<accession>A0A4R8LSK6</accession>
<dbReference type="CDD" id="cd03257">
    <property type="entry name" value="ABC_NikE_OppD_transporters"/>
    <property type="match status" value="1"/>
</dbReference>
<evidence type="ECO:0000313" key="9">
    <source>
        <dbReference type="EMBL" id="TDY50640.1"/>
    </source>
</evidence>
<evidence type="ECO:0000313" key="10">
    <source>
        <dbReference type="Proteomes" id="UP000294581"/>
    </source>
</evidence>
<feature type="domain" description="ABC transporter" evidence="8">
    <location>
        <begin position="24"/>
        <end position="272"/>
    </location>
</feature>
<comment type="caution">
    <text evidence="9">The sequence shown here is derived from an EMBL/GenBank/DDBJ whole genome shotgun (WGS) entry which is preliminary data.</text>
</comment>
<dbReference type="InterPro" id="IPR017871">
    <property type="entry name" value="ABC_transporter-like_CS"/>
</dbReference>
<evidence type="ECO:0000256" key="2">
    <source>
        <dbReference type="ARBA" id="ARBA00005417"/>
    </source>
</evidence>
<organism evidence="9 10">
    <name type="scientific">Alicyclobacillus sacchari</name>
    <dbReference type="NCBI Taxonomy" id="392010"/>
    <lineage>
        <taxon>Bacteria</taxon>
        <taxon>Bacillati</taxon>
        <taxon>Bacillota</taxon>
        <taxon>Bacilli</taxon>
        <taxon>Bacillales</taxon>
        <taxon>Alicyclobacillaceae</taxon>
        <taxon>Alicyclobacillus</taxon>
    </lineage>
</organism>
<dbReference type="GO" id="GO:0015833">
    <property type="term" value="P:peptide transport"/>
    <property type="evidence" value="ECO:0007669"/>
    <property type="project" value="InterPro"/>
</dbReference>
<keyword evidence="5" id="KW-0547">Nucleotide-binding</keyword>
<dbReference type="GO" id="GO:0016887">
    <property type="term" value="F:ATP hydrolysis activity"/>
    <property type="evidence" value="ECO:0007669"/>
    <property type="project" value="InterPro"/>
</dbReference>
<protein>
    <submittedName>
        <fullName evidence="9">Peptide/nickel transport system ATP-binding protein/oligopeptide transport system ATP-binding protein</fullName>
    </submittedName>
</protein>
<evidence type="ECO:0000256" key="6">
    <source>
        <dbReference type="ARBA" id="ARBA00022840"/>
    </source>
</evidence>
<dbReference type="PANTHER" id="PTHR43297">
    <property type="entry name" value="OLIGOPEPTIDE TRANSPORT ATP-BINDING PROTEIN APPD"/>
    <property type="match status" value="1"/>
</dbReference>
<dbReference type="GO" id="GO:0005524">
    <property type="term" value="F:ATP binding"/>
    <property type="evidence" value="ECO:0007669"/>
    <property type="project" value="UniProtKB-KW"/>
</dbReference>
<dbReference type="InterPro" id="IPR013563">
    <property type="entry name" value="Oligopep_ABC_C"/>
</dbReference>
<dbReference type="PROSITE" id="PS00211">
    <property type="entry name" value="ABC_TRANSPORTER_1"/>
    <property type="match status" value="1"/>
</dbReference>
<dbReference type="EMBL" id="SORF01000002">
    <property type="protein sequence ID" value="TDY50640.1"/>
    <property type="molecule type" value="Genomic_DNA"/>
</dbReference>
<sequence>MADFVAETITGANSGLSGQPVLDVRGLVVEFERADGTIHAVNGVDFAVCPGEWIGIIGESGSGKSVTLMSLLGLLGDGGRVTRGHAWFEGTDLLQLPNRRLRSVRGNEIGVVFQNLAEGFNPYLPIGVQIAETLVSHRLCTRRTAHRRAIELMRELGIGDAKARFHQYPHELSGGMRQRAMIASAVASEPKVIFADEPTTALDSTVQMQVLALLTDICRKRGTSVVMVTHDLGVAAHTCDRIVVMYAGMVMEEAAIDEFLQHPMHPYTLGLRAASFDPDQPDRPLRPIPGYAPALLEAPHSCPFAPRCHLATARCREHVPALRRIGPAHRVACHHVQGENET</sequence>
<dbReference type="PROSITE" id="PS50893">
    <property type="entry name" value="ABC_TRANSPORTER_2"/>
    <property type="match status" value="1"/>
</dbReference>
<evidence type="ECO:0000256" key="5">
    <source>
        <dbReference type="ARBA" id="ARBA00022741"/>
    </source>
</evidence>
<dbReference type="InterPro" id="IPR027417">
    <property type="entry name" value="P-loop_NTPase"/>
</dbReference>
<dbReference type="FunFam" id="3.40.50.300:FF:000016">
    <property type="entry name" value="Oligopeptide ABC transporter ATP-binding component"/>
    <property type="match status" value="1"/>
</dbReference>
<dbReference type="Proteomes" id="UP000294581">
    <property type="component" value="Unassembled WGS sequence"/>
</dbReference>
<reference evidence="9 10" key="1">
    <citation type="submission" date="2019-03" db="EMBL/GenBank/DDBJ databases">
        <title>Genomic Encyclopedia of Type Strains, Phase IV (KMG-IV): sequencing the most valuable type-strain genomes for metagenomic binning, comparative biology and taxonomic classification.</title>
        <authorList>
            <person name="Goeker M."/>
        </authorList>
    </citation>
    <scope>NUCLEOTIDE SEQUENCE [LARGE SCALE GENOMIC DNA]</scope>
    <source>
        <strain evidence="9 10">DSM 17974</strain>
    </source>
</reference>
<gene>
    <name evidence="9" type="ORF">C7445_102200</name>
</gene>
<name>A0A4R8LSK6_9BACL</name>
<keyword evidence="7" id="KW-0472">Membrane</keyword>
<proteinExistence type="inferred from homology"/>
<dbReference type="SMART" id="SM00382">
    <property type="entry name" value="AAA"/>
    <property type="match status" value="1"/>
</dbReference>